<sequence length="489" mass="48287">MVALAATGVSVIFAACGGSGGSIGGGGGAGGETASAGTSSGTDTGAGVNSSSGASTDSGFGDDGLGGAGAGTNSGAGEGAGGDVSCAGETSTAELVPLDLYIMLDASGSMDERLANGDTKWTAVTGALEAFFTDPQSEGLGVGLQYFPLEDDDVPSSCTSNAQCGDNGPCALRVCRNSFSTAIEVCVTDAECSDGDTCVDLGVCSRSRELCAPAGGTCSDRGGTCQRVTRSTCANPYSCTVEDYAAPAVSIAPLDGARAEVLVGSIGRKDPGGGTPTSAALAGALAQARAHAEANPTHRVVTVLATDGMPTHCDPTSADGIAALAEAAVGGSPSISTFVIGVFDGDDEGAQATMDLIAQGGGTESAFFIDAAAGTDVSQAFLDALTAIRGQSLACEYQVPAPSAGQTLDYGTLNVQHTPTNGDPTTIFYVRNEAGCDPTAGGWYYDVDPASGGTPTKIVMCSATCTQFREGGQVQVQVGCKTEVPPPPR</sequence>
<feature type="compositionally biased region" description="Gly residues" evidence="1">
    <location>
        <begin position="61"/>
        <end position="82"/>
    </location>
</feature>
<dbReference type="Gene3D" id="3.40.50.410">
    <property type="entry name" value="von Willebrand factor, type A domain"/>
    <property type="match status" value="1"/>
</dbReference>
<proteinExistence type="predicted"/>
<feature type="region of interest" description="Disordered" evidence="1">
    <location>
        <begin position="26"/>
        <end position="86"/>
    </location>
</feature>
<dbReference type="InterPro" id="IPR036465">
    <property type="entry name" value="vWFA_dom_sf"/>
</dbReference>
<dbReference type="SUPFAM" id="SSF53300">
    <property type="entry name" value="vWA-like"/>
    <property type="match status" value="1"/>
</dbReference>
<evidence type="ECO:0000313" key="2">
    <source>
        <dbReference type="EMBL" id="AUX44958.1"/>
    </source>
</evidence>
<name>A0A2L0F067_SORCE</name>
<evidence type="ECO:0008006" key="4">
    <source>
        <dbReference type="Google" id="ProtNLM"/>
    </source>
</evidence>
<dbReference type="AlphaFoldDB" id="A0A2L0F067"/>
<gene>
    <name evidence="2" type="ORF">SOCE26_064280</name>
</gene>
<reference evidence="2 3" key="1">
    <citation type="submission" date="2015-09" db="EMBL/GenBank/DDBJ databases">
        <title>Sorangium comparison.</title>
        <authorList>
            <person name="Zaburannyi N."/>
            <person name="Bunk B."/>
            <person name="Overmann J."/>
            <person name="Mueller R."/>
        </authorList>
    </citation>
    <scope>NUCLEOTIDE SEQUENCE [LARGE SCALE GENOMIC DNA]</scope>
    <source>
        <strain evidence="2 3">So ce26</strain>
    </source>
</reference>
<accession>A0A2L0F067</accession>
<protein>
    <recommendedName>
        <fullName evidence="4">VWFA domain-containing protein</fullName>
    </recommendedName>
</protein>
<evidence type="ECO:0000313" key="3">
    <source>
        <dbReference type="Proteomes" id="UP000238348"/>
    </source>
</evidence>
<dbReference type="Proteomes" id="UP000238348">
    <property type="component" value="Chromosome"/>
</dbReference>
<dbReference type="EMBL" id="CP012673">
    <property type="protein sequence ID" value="AUX44958.1"/>
    <property type="molecule type" value="Genomic_DNA"/>
</dbReference>
<organism evidence="2 3">
    <name type="scientific">Sorangium cellulosum</name>
    <name type="common">Polyangium cellulosum</name>
    <dbReference type="NCBI Taxonomy" id="56"/>
    <lineage>
        <taxon>Bacteria</taxon>
        <taxon>Pseudomonadati</taxon>
        <taxon>Myxococcota</taxon>
        <taxon>Polyangia</taxon>
        <taxon>Polyangiales</taxon>
        <taxon>Polyangiaceae</taxon>
        <taxon>Sorangium</taxon>
    </lineage>
</organism>
<feature type="compositionally biased region" description="Low complexity" evidence="1">
    <location>
        <begin position="32"/>
        <end position="47"/>
    </location>
</feature>
<evidence type="ECO:0000256" key="1">
    <source>
        <dbReference type="SAM" id="MobiDB-lite"/>
    </source>
</evidence>